<dbReference type="InterPro" id="IPR008250">
    <property type="entry name" value="ATPase_P-typ_transduc_dom_A_sf"/>
</dbReference>
<dbReference type="Gene3D" id="3.40.1110.10">
    <property type="entry name" value="Calcium-transporting ATPase, cytoplasmic domain N"/>
    <property type="match status" value="1"/>
</dbReference>
<keyword evidence="7 17" id="KW-0479">Metal-binding</keyword>
<accession>Q12N46</accession>
<evidence type="ECO:0000256" key="2">
    <source>
        <dbReference type="ARBA" id="ARBA00006024"/>
    </source>
</evidence>
<evidence type="ECO:0000256" key="5">
    <source>
        <dbReference type="ARBA" id="ARBA00022553"/>
    </source>
</evidence>
<dbReference type="SUPFAM" id="SSF55008">
    <property type="entry name" value="HMA, heavy metal-associated domain"/>
    <property type="match status" value="1"/>
</dbReference>
<dbReference type="PRINTS" id="PR00943">
    <property type="entry name" value="CUATPASE"/>
</dbReference>
<dbReference type="Proteomes" id="UP000001982">
    <property type="component" value="Chromosome"/>
</dbReference>
<dbReference type="GO" id="GO:0055070">
    <property type="term" value="P:copper ion homeostasis"/>
    <property type="evidence" value="ECO:0007669"/>
    <property type="project" value="TreeGrafter"/>
</dbReference>
<dbReference type="InterPro" id="IPR023214">
    <property type="entry name" value="HAD_sf"/>
</dbReference>
<dbReference type="InterPro" id="IPR036412">
    <property type="entry name" value="HAD-like_sf"/>
</dbReference>
<evidence type="ECO:0000259" key="18">
    <source>
        <dbReference type="PROSITE" id="PS50846"/>
    </source>
</evidence>
<feature type="transmembrane region" description="Helical" evidence="17">
    <location>
        <begin position="766"/>
        <end position="782"/>
    </location>
</feature>
<dbReference type="KEGG" id="sdn:Sden_1846"/>
<dbReference type="CDD" id="cd02079">
    <property type="entry name" value="P-type_ATPase_HM"/>
    <property type="match status" value="1"/>
</dbReference>
<dbReference type="PROSITE" id="PS50846">
    <property type="entry name" value="HMA_2"/>
    <property type="match status" value="1"/>
</dbReference>
<dbReference type="STRING" id="318161.Sden_1846"/>
<dbReference type="EC" id="7.2.2.9" evidence="15"/>
<dbReference type="GO" id="GO:0043682">
    <property type="term" value="F:P-type divalent copper transporter activity"/>
    <property type="evidence" value="ECO:0007669"/>
    <property type="project" value="UniProtKB-EC"/>
</dbReference>
<feature type="transmembrane region" description="Helical" evidence="17">
    <location>
        <begin position="450"/>
        <end position="480"/>
    </location>
</feature>
<name>Q12N46_SHEDO</name>
<dbReference type="SFLD" id="SFLDS00003">
    <property type="entry name" value="Haloacid_Dehalogenase"/>
    <property type="match status" value="1"/>
</dbReference>
<dbReference type="InterPro" id="IPR017969">
    <property type="entry name" value="Heavy-metal-associated_CS"/>
</dbReference>
<keyword evidence="5" id="KW-0597">Phosphoprotein</keyword>
<dbReference type="InterPro" id="IPR023298">
    <property type="entry name" value="ATPase_P-typ_TM_dom_sf"/>
</dbReference>
<feature type="transmembrane region" description="Helical" evidence="17">
    <location>
        <begin position="242"/>
        <end position="264"/>
    </location>
</feature>
<dbReference type="SUPFAM" id="SSF56784">
    <property type="entry name" value="HAD-like"/>
    <property type="match status" value="1"/>
</dbReference>
<feature type="transmembrane region" description="Helical" evidence="17">
    <location>
        <begin position="422"/>
        <end position="444"/>
    </location>
</feature>
<dbReference type="Pfam" id="PF00403">
    <property type="entry name" value="HMA"/>
    <property type="match status" value="1"/>
</dbReference>
<evidence type="ECO:0000256" key="14">
    <source>
        <dbReference type="ARBA" id="ARBA00023136"/>
    </source>
</evidence>
<keyword evidence="6 17" id="KW-0812">Transmembrane</keyword>
<dbReference type="SFLD" id="SFLDG00002">
    <property type="entry name" value="C1.7:_P-type_atpase_like"/>
    <property type="match status" value="1"/>
</dbReference>
<dbReference type="SFLD" id="SFLDF00027">
    <property type="entry name" value="p-type_atpase"/>
    <property type="match status" value="1"/>
</dbReference>
<feature type="domain" description="HMA" evidence="18">
    <location>
        <begin position="89"/>
        <end position="155"/>
    </location>
</feature>
<dbReference type="InterPro" id="IPR001757">
    <property type="entry name" value="P_typ_ATPase"/>
</dbReference>
<dbReference type="PROSITE" id="PS01047">
    <property type="entry name" value="HMA_1"/>
    <property type="match status" value="1"/>
</dbReference>
<dbReference type="NCBIfam" id="TIGR01511">
    <property type="entry name" value="ATPase-IB1_Cu"/>
    <property type="match status" value="1"/>
</dbReference>
<dbReference type="SUPFAM" id="SSF81653">
    <property type="entry name" value="Calcium ATPase, transduction domain A"/>
    <property type="match status" value="1"/>
</dbReference>
<comment type="similarity">
    <text evidence="2 17">Belongs to the cation transport ATPase (P-type) (TC 3.A.3) family. Type IB subfamily.</text>
</comment>
<keyword evidence="3" id="KW-0813">Transport</keyword>
<comment type="subcellular location">
    <subcellularLocation>
        <location evidence="1">Cell membrane</location>
        <topology evidence="1">Multi-pass membrane protein</topology>
    </subcellularLocation>
</comment>
<dbReference type="PROSITE" id="PS01229">
    <property type="entry name" value="COF_2"/>
    <property type="match status" value="1"/>
</dbReference>
<dbReference type="InterPro" id="IPR023299">
    <property type="entry name" value="ATPase_P-typ_cyto_dom_N"/>
</dbReference>
<keyword evidence="12 17" id="KW-1133">Transmembrane helix</keyword>
<evidence type="ECO:0000256" key="16">
    <source>
        <dbReference type="ARBA" id="ARBA00047424"/>
    </source>
</evidence>
<evidence type="ECO:0000256" key="17">
    <source>
        <dbReference type="RuleBase" id="RU362081"/>
    </source>
</evidence>
<keyword evidence="10" id="KW-0460">Magnesium</keyword>
<dbReference type="Gene3D" id="2.70.150.10">
    <property type="entry name" value="Calcium-transporting ATPase, cytoplasmic transduction domain A"/>
    <property type="match status" value="1"/>
</dbReference>
<dbReference type="InterPro" id="IPR018303">
    <property type="entry name" value="ATPase_P-typ_P_site"/>
</dbReference>
<dbReference type="HOGENOM" id="CLU_001771_0_3_6"/>
<gene>
    <name evidence="19" type="ordered locus">Sden_1846</name>
</gene>
<evidence type="ECO:0000256" key="9">
    <source>
        <dbReference type="ARBA" id="ARBA00022840"/>
    </source>
</evidence>
<evidence type="ECO:0000256" key="3">
    <source>
        <dbReference type="ARBA" id="ARBA00022448"/>
    </source>
</evidence>
<keyword evidence="13" id="KW-0406">Ion transport</keyword>
<organism evidence="19 20">
    <name type="scientific">Shewanella denitrificans (strain OS217 / ATCC BAA-1090 / DSM 15013)</name>
    <dbReference type="NCBI Taxonomy" id="318161"/>
    <lineage>
        <taxon>Bacteria</taxon>
        <taxon>Pseudomonadati</taxon>
        <taxon>Pseudomonadota</taxon>
        <taxon>Gammaproteobacteria</taxon>
        <taxon>Alteromonadales</taxon>
        <taxon>Shewanellaceae</taxon>
        <taxon>Shewanella</taxon>
    </lineage>
</organism>
<dbReference type="Gene3D" id="3.40.50.1000">
    <property type="entry name" value="HAD superfamily/HAD-like"/>
    <property type="match status" value="1"/>
</dbReference>
<keyword evidence="14 17" id="KW-0472">Membrane</keyword>
<dbReference type="InterPro" id="IPR021993">
    <property type="entry name" value="ATPase-cat-bd"/>
</dbReference>
<dbReference type="PANTHER" id="PTHR43520">
    <property type="entry name" value="ATP7, ISOFORM B"/>
    <property type="match status" value="1"/>
</dbReference>
<dbReference type="SUPFAM" id="SSF81665">
    <property type="entry name" value="Calcium ATPase, transmembrane domain M"/>
    <property type="match status" value="1"/>
</dbReference>
<protein>
    <recommendedName>
        <fullName evidence="15">P-type Cu(2+) transporter</fullName>
        <ecNumber evidence="15">7.2.2.9</ecNumber>
    </recommendedName>
</protein>
<dbReference type="AlphaFoldDB" id="Q12N46"/>
<keyword evidence="8 17" id="KW-0547">Nucleotide-binding</keyword>
<evidence type="ECO:0000256" key="10">
    <source>
        <dbReference type="ARBA" id="ARBA00022842"/>
    </source>
</evidence>
<dbReference type="GO" id="GO:0016887">
    <property type="term" value="F:ATP hydrolysis activity"/>
    <property type="evidence" value="ECO:0007669"/>
    <property type="project" value="InterPro"/>
</dbReference>
<evidence type="ECO:0000256" key="7">
    <source>
        <dbReference type="ARBA" id="ARBA00022723"/>
    </source>
</evidence>
<evidence type="ECO:0000256" key="11">
    <source>
        <dbReference type="ARBA" id="ARBA00022967"/>
    </source>
</evidence>
<dbReference type="OrthoDB" id="9814270at2"/>
<dbReference type="Pfam" id="PF00122">
    <property type="entry name" value="E1-E2_ATPase"/>
    <property type="match status" value="1"/>
</dbReference>
<keyword evidence="4 17" id="KW-1003">Cell membrane</keyword>
<dbReference type="NCBIfam" id="TIGR01525">
    <property type="entry name" value="ATPase-IB_hvy"/>
    <property type="match status" value="1"/>
</dbReference>
<feature type="transmembrane region" description="Helical" evidence="17">
    <location>
        <begin position="209"/>
        <end position="230"/>
    </location>
</feature>
<feature type="transmembrane region" description="Helical" evidence="17">
    <location>
        <begin position="270"/>
        <end position="288"/>
    </location>
</feature>
<evidence type="ECO:0000313" key="20">
    <source>
        <dbReference type="Proteomes" id="UP000001982"/>
    </source>
</evidence>
<dbReference type="eggNOG" id="COG2217">
    <property type="taxonomic scope" value="Bacteria"/>
</dbReference>
<sequence>MNRCFHCAEPFIQVPLYTQINGTAQPMCCPGCQAVSQAIMDAGLMSYYQYRSEPGMKQTGLVPEQLSHFSAYDLAEVQQDFVHQQDILSTTSLTITGMSCAACAWLIEHRLSPIEGIAKVLVNSTTQRAMISWDNSQVKLSEILTQISQIGYQAAPYQQDEQEKQHHKDSRTFLLRLGLAGFATMQVMMFALALYTGYFRDLDEAIRDYFRWVSMIFAAPVVLYSAQPFYFSALRSLLSGKLNMDVSVSIAIGGAFTASCVATINGTGEVYFESVSMFTFFLLLGRYFEQNARRRASISSNNLHKLVPLTALRLDGNQQTEIPAKSLRLGDIILVRPGDAFAADGVVIDGSSSANEAMLTGEQMPVDKNLDCPVFAGTLNVEQPLQVRVTALGQDQLVAEIIRLQEIAAANKPAIAFMVDKLARYFSATILTTALITYLVWLQISPDDAFWVTLSVLVATCPCALALATPTAVTCATAIFTRLGIITRKAGVFEKLASIEQVVFDKTGTLTRGHIALGALSIIDPQQNKGDVLTEKQMLAIAAALEAGSLHPIALAFSRHYDPNVIATEIAHFVAQGIEGKVQGQVYRIGVKAFVQGNMSLTASDSQTTDNTKPTPDTSPCVWLSQNGRLIASIPIQDEVRSDAKQAVEALQQANIQVCIASGDSLSHVNALGHTLGIHQVYAEQKPQDKLTLINQLQLSHNTAMFGDGINDAPVLAGAYLSVAMGSGSAIAKNSADLILLGDHLSRFNDAIKVAKKANAIIKQNLFWAFGYNLLILPLAVTGHVPPYIAALGMSLSSILVVSNSLRLLRIKL</sequence>
<dbReference type="RefSeq" id="WP_011496287.1">
    <property type="nucleotide sequence ID" value="NC_007954.1"/>
</dbReference>
<dbReference type="InterPro" id="IPR059000">
    <property type="entry name" value="ATPase_P-type_domA"/>
</dbReference>
<evidence type="ECO:0000313" key="19">
    <source>
        <dbReference type="EMBL" id="ABE55130.1"/>
    </source>
</evidence>
<dbReference type="PRINTS" id="PR00119">
    <property type="entry name" value="CATATPASE"/>
</dbReference>
<dbReference type="EMBL" id="CP000302">
    <property type="protein sequence ID" value="ABE55130.1"/>
    <property type="molecule type" value="Genomic_DNA"/>
</dbReference>
<dbReference type="InterPro" id="IPR044492">
    <property type="entry name" value="P_typ_ATPase_HD_dom"/>
</dbReference>
<dbReference type="Pfam" id="PF12156">
    <property type="entry name" value="ATPase-cat_bd"/>
    <property type="match status" value="1"/>
</dbReference>
<dbReference type="GO" id="GO:0005507">
    <property type="term" value="F:copper ion binding"/>
    <property type="evidence" value="ECO:0007669"/>
    <property type="project" value="TreeGrafter"/>
</dbReference>
<dbReference type="Pfam" id="PF00702">
    <property type="entry name" value="Hydrolase"/>
    <property type="match status" value="1"/>
</dbReference>
<dbReference type="NCBIfam" id="TIGR01494">
    <property type="entry name" value="ATPase_P-type"/>
    <property type="match status" value="2"/>
</dbReference>
<dbReference type="Gene3D" id="3.30.70.100">
    <property type="match status" value="1"/>
</dbReference>
<feature type="transmembrane region" description="Helical" evidence="17">
    <location>
        <begin position="788"/>
        <end position="809"/>
    </location>
</feature>
<feature type="transmembrane region" description="Helical" evidence="17">
    <location>
        <begin position="173"/>
        <end position="197"/>
    </location>
</feature>
<dbReference type="PANTHER" id="PTHR43520:SF5">
    <property type="entry name" value="CATION-TRANSPORTING P-TYPE ATPASE-RELATED"/>
    <property type="match status" value="1"/>
</dbReference>
<evidence type="ECO:0000256" key="1">
    <source>
        <dbReference type="ARBA" id="ARBA00004651"/>
    </source>
</evidence>
<dbReference type="PROSITE" id="PS00154">
    <property type="entry name" value="ATPASE_E1_E2"/>
    <property type="match status" value="1"/>
</dbReference>
<evidence type="ECO:0000256" key="15">
    <source>
        <dbReference type="ARBA" id="ARBA00038904"/>
    </source>
</evidence>
<keyword evidence="20" id="KW-1185">Reference proteome</keyword>
<dbReference type="GO" id="GO:0005524">
    <property type="term" value="F:ATP binding"/>
    <property type="evidence" value="ECO:0007669"/>
    <property type="project" value="UniProtKB-UniRule"/>
</dbReference>
<dbReference type="FunFam" id="3.30.70.100:FF:000005">
    <property type="entry name" value="Copper-exporting P-type ATPase A"/>
    <property type="match status" value="1"/>
</dbReference>
<dbReference type="InterPro" id="IPR006121">
    <property type="entry name" value="HMA_dom"/>
</dbReference>
<dbReference type="InterPro" id="IPR036163">
    <property type="entry name" value="HMA_dom_sf"/>
</dbReference>
<evidence type="ECO:0000256" key="12">
    <source>
        <dbReference type="ARBA" id="ARBA00022989"/>
    </source>
</evidence>
<comment type="catalytic activity">
    <reaction evidence="16">
        <text>Cu(2+)(in) + ATP + H2O = Cu(2+)(out) + ADP + phosphate + H(+)</text>
        <dbReference type="Rhea" id="RHEA:10376"/>
        <dbReference type="ChEBI" id="CHEBI:15377"/>
        <dbReference type="ChEBI" id="CHEBI:15378"/>
        <dbReference type="ChEBI" id="CHEBI:29036"/>
        <dbReference type="ChEBI" id="CHEBI:30616"/>
        <dbReference type="ChEBI" id="CHEBI:43474"/>
        <dbReference type="ChEBI" id="CHEBI:456216"/>
        <dbReference type="EC" id="7.2.2.9"/>
    </reaction>
</comment>
<dbReference type="InterPro" id="IPR027256">
    <property type="entry name" value="P-typ_ATPase_IB"/>
</dbReference>
<proteinExistence type="inferred from homology"/>
<evidence type="ECO:0000256" key="13">
    <source>
        <dbReference type="ARBA" id="ARBA00023065"/>
    </source>
</evidence>
<evidence type="ECO:0000256" key="4">
    <source>
        <dbReference type="ARBA" id="ARBA00022475"/>
    </source>
</evidence>
<reference evidence="19 20" key="1">
    <citation type="submission" date="2006-03" db="EMBL/GenBank/DDBJ databases">
        <title>Complete sequence of Shewanella denitrificans OS217.</title>
        <authorList>
            <consortium name="US DOE Joint Genome Institute"/>
            <person name="Copeland A."/>
            <person name="Lucas S."/>
            <person name="Lapidus A."/>
            <person name="Barry K."/>
            <person name="Detter J.C."/>
            <person name="Glavina del Rio T."/>
            <person name="Hammon N."/>
            <person name="Israni S."/>
            <person name="Dalin E."/>
            <person name="Tice H."/>
            <person name="Pitluck S."/>
            <person name="Brettin T."/>
            <person name="Bruce D."/>
            <person name="Han C."/>
            <person name="Tapia R."/>
            <person name="Gilna P."/>
            <person name="Kiss H."/>
            <person name="Schmutz J."/>
            <person name="Larimer F."/>
            <person name="Land M."/>
            <person name="Hauser L."/>
            <person name="Kyrpides N."/>
            <person name="Lykidis A."/>
            <person name="Richardson P."/>
        </authorList>
    </citation>
    <scope>NUCLEOTIDE SEQUENCE [LARGE SCALE GENOMIC DNA]</scope>
    <source>
        <strain evidence="20">OS217 / ATCC BAA-1090 / DSM 15013</strain>
    </source>
</reference>
<keyword evidence="11" id="KW-1278">Translocase</keyword>
<dbReference type="CDD" id="cd00371">
    <property type="entry name" value="HMA"/>
    <property type="match status" value="1"/>
</dbReference>
<dbReference type="FunFam" id="2.70.150.10:FF:000002">
    <property type="entry name" value="Copper-transporting ATPase 1, putative"/>
    <property type="match status" value="1"/>
</dbReference>
<evidence type="ECO:0000256" key="6">
    <source>
        <dbReference type="ARBA" id="ARBA00022692"/>
    </source>
</evidence>
<keyword evidence="9 17" id="KW-0067">ATP-binding</keyword>
<evidence type="ECO:0000256" key="8">
    <source>
        <dbReference type="ARBA" id="ARBA00022741"/>
    </source>
</evidence>
<dbReference type="GO" id="GO:0005886">
    <property type="term" value="C:plasma membrane"/>
    <property type="evidence" value="ECO:0007669"/>
    <property type="project" value="UniProtKB-SubCell"/>
</dbReference>